<sequence>MLRKLFNEPRRKDAGSLQKAHDAITDYIRLMDQRKSDDYKLNFWAKGFLDSLNELEQSVYCSQKYAALIHKTIEEQMNAEELEQYHLFLYFYKNAFIRVFSILDKLGYFINELLSVRTEKIKPKFSYYTVLRVMHEKQIHPQFEQKLFDLKVKYKEPMHRLRQKRNIEIHYMNVELVDDLYASGRTHSTDNSIENPALIMKDLQQAYEMVIQSVEIVFQYAKRMLT</sequence>
<gene>
    <name evidence="2" type="ORF">ACFPXP_20510</name>
</gene>
<dbReference type="RefSeq" id="WP_379896283.1">
    <property type="nucleotide sequence ID" value="NZ_CBCSCT010000006.1"/>
</dbReference>
<dbReference type="EMBL" id="JBHSQV010000184">
    <property type="protein sequence ID" value="MFC5988793.1"/>
    <property type="molecule type" value="Genomic_DNA"/>
</dbReference>
<comment type="caution">
    <text evidence="2">The sequence shown here is derived from an EMBL/GenBank/DDBJ whole genome shotgun (WGS) entry which is preliminary data.</text>
</comment>
<dbReference type="Pfam" id="PF18730">
    <property type="entry name" value="HEPN_Cthe2314"/>
    <property type="match status" value="1"/>
</dbReference>
<evidence type="ECO:0000259" key="1">
    <source>
        <dbReference type="Pfam" id="PF18730"/>
    </source>
</evidence>
<feature type="domain" description="Cthe-2314-like HEPN" evidence="1">
    <location>
        <begin position="44"/>
        <end position="222"/>
    </location>
</feature>
<dbReference type="InterPro" id="IPR041394">
    <property type="entry name" value="HEPN_Cthe2314"/>
</dbReference>
<keyword evidence="3" id="KW-1185">Reference proteome</keyword>
<reference evidence="3" key="1">
    <citation type="journal article" date="2019" name="Int. J. Syst. Evol. Microbiol.">
        <title>The Global Catalogue of Microorganisms (GCM) 10K type strain sequencing project: providing services to taxonomists for standard genome sequencing and annotation.</title>
        <authorList>
            <consortium name="The Broad Institute Genomics Platform"/>
            <consortium name="The Broad Institute Genome Sequencing Center for Infectious Disease"/>
            <person name="Wu L."/>
            <person name="Ma J."/>
        </authorList>
    </citation>
    <scope>NUCLEOTIDE SEQUENCE [LARGE SCALE GENOMIC DNA]</scope>
    <source>
        <strain evidence="3">CCM 8749</strain>
    </source>
</reference>
<dbReference type="Proteomes" id="UP001596250">
    <property type="component" value="Unassembled WGS sequence"/>
</dbReference>
<evidence type="ECO:0000313" key="2">
    <source>
        <dbReference type="EMBL" id="MFC5988793.1"/>
    </source>
</evidence>
<evidence type="ECO:0000313" key="3">
    <source>
        <dbReference type="Proteomes" id="UP001596250"/>
    </source>
</evidence>
<protein>
    <submittedName>
        <fullName evidence="2">Cthe_2314 family HEPN domain-containing protein</fullName>
    </submittedName>
</protein>
<organism evidence="2 3">
    <name type="scientific">Marinicrinis lubricantis</name>
    <dbReference type="NCBI Taxonomy" id="2086470"/>
    <lineage>
        <taxon>Bacteria</taxon>
        <taxon>Bacillati</taxon>
        <taxon>Bacillota</taxon>
        <taxon>Bacilli</taxon>
        <taxon>Bacillales</taxon>
        <taxon>Paenibacillaceae</taxon>
    </lineage>
</organism>
<name>A0ABW1IUR5_9BACL</name>
<accession>A0ABW1IUR5</accession>
<proteinExistence type="predicted"/>